<dbReference type="Proteomes" id="UP000000466">
    <property type="component" value="Chromosome"/>
</dbReference>
<organism evidence="1 2">
    <name type="scientific">Simiduia agarivorans (strain DSM 21679 / JCM 13881 / BCRC 17597 / SA1)</name>
    <dbReference type="NCBI Taxonomy" id="1117647"/>
    <lineage>
        <taxon>Bacteria</taxon>
        <taxon>Pseudomonadati</taxon>
        <taxon>Pseudomonadota</taxon>
        <taxon>Gammaproteobacteria</taxon>
        <taxon>Cellvibrionales</taxon>
        <taxon>Cellvibrionaceae</taxon>
        <taxon>Simiduia</taxon>
    </lineage>
</organism>
<gene>
    <name evidence="1" type="ordered locus">M5M_14955</name>
</gene>
<evidence type="ECO:0000313" key="1">
    <source>
        <dbReference type="EMBL" id="AFV00126.1"/>
    </source>
</evidence>
<name>K4KPG4_SIMAS</name>
<dbReference type="KEGG" id="saga:M5M_14955"/>
<evidence type="ECO:0000313" key="2">
    <source>
        <dbReference type="Proteomes" id="UP000000466"/>
    </source>
</evidence>
<protein>
    <submittedName>
        <fullName evidence="1">Uncharacterized protein</fullName>
    </submittedName>
</protein>
<keyword evidence="2" id="KW-1185">Reference proteome</keyword>
<dbReference type="RefSeq" id="WP_015048278.1">
    <property type="nucleotide sequence ID" value="NC_018868.3"/>
</dbReference>
<dbReference type="STRING" id="1117647.M5M_14955"/>
<dbReference type="eggNOG" id="ENOG5032RHR">
    <property type="taxonomic scope" value="Bacteria"/>
</dbReference>
<dbReference type="OrthoDB" id="883703at2"/>
<proteinExistence type="predicted"/>
<dbReference type="HOGENOM" id="CLU_1259926_0_0_6"/>
<sequence>MWELDDELDFEMDYEGGWDDEQDFESADELELAYELLSAGSEQELDYFFGKLVKRAGKFLKSKTGRMVTGALKGIAKKALPTVGAAVGNMVAPGIGGAIGGKLGSFASSLFEMELEGLSPEDAELETAKKIVQLAKVAAKNAEQLQRSAPAPQAAKQSVKMALAQINRRGGGAGGQSGRWYRKGNRIILQNVYGG</sequence>
<reference evidence="1 2" key="1">
    <citation type="journal article" date="2013" name="Genome Announc.">
        <title>Complete genome sequence of Simiduia agarivorans SA1(T), a marine bacterium able to degrade a variety of polysaccharides.</title>
        <authorList>
            <person name="Lin S.Y."/>
            <person name="Shieh W.Y."/>
            <person name="Chen J.S."/>
            <person name="Tang S.L."/>
        </authorList>
    </citation>
    <scope>NUCLEOTIDE SEQUENCE [LARGE SCALE GENOMIC DNA]</scope>
    <source>
        <strain evidence="2">DSM 21679 / JCM 13881 / BCRC 17597 / SA1</strain>
    </source>
</reference>
<dbReference type="AlphaFoldDB" id="K4KPG4"/>
<accession>K4KPG4</accession>
<dbReference type="EMBL" id="CP003746">
    <property type="protein sequence ID" value="AFV00126.1"/>
    <property type="molecule type" value="Genomic_DNA"/>
</dbReference>